<reference evidence="1 2" key="1">
    <citation type="submission" date="2016-10" db="EMBL/GenBank/DDBJ databases">
        <authorList>
            <person name="de Groot N.N."/>
        </authorList>
    </citation>
    <scope>NUCLEOTIDE SEQUENCE [LARGE SCALE GENOMIC DNA]</scope>
    <source>
        <strain evidence="1 2">DSM 43357</strain>
    </source>
</reference>
<dbReference type="RefSeq" id="WP_091106122.1">
    <property type="nucleotide sequence ID" value="NZ_FOBF01000051.1"/>
</dbReference>
<accession>A0A1H8K7D7</accession>
<proteinExistence type="predicted"/>
<evidence type="ECO:0000313" key="1">
    <source>
        <dbReference type="EMBL" id="SEN88328.1"/>
    </source>
</evidence>
<dbReference type="OrthoDB" id="3542943at2"/>
<evidence type="ECO:0000313" key="2">
    <source>
        <dbReference type="Proteomes" id="UP000198953"/>
    </source>
</evidence>
<name>A0A1H8K7D7_9ACTN</name>
<dbReference type="Proteomes" id="UP000198953">
    <property type="component" value="Unassembled WGS sequence"/>
</dbReference>
<keyword evidence="2" id="KW-1185">Reference proteome</keyword>
<dbReference type="AlphaFoldDB" id="A0A1H8K7D7"/>
<sequence>MTSERLPDHLLLQGYTSERENARLNLQREVEFATQKLQELARELRDCPDGTVFSGRARQLGATVAELLTRAGELDMANRLAFLRPNDPEEG</sequence>
<protein>
    <submittedName>
        <fullName evidence="1">Uncharacterized protein</fullName>
    </submittedName>
</protein>
<dbReference type="STRING" id="46177.SAMN05660976_08532"/>
<gene>
    <name evidence="1" type="ORF">SAMN05660976_08532</name>
</gene>
<dbReference type="EMBL" id="FOBF01000051">
    <property type="protein sequence ID" value="SEN88328.1"/>
    <property type="molecule type" value="Genomic_DNA"/>
</dbReference>
<organism evidence="1 2">
    <name type="scientific">Nonomuraea pusilla</name>
    <dbReference type="NCBI Taxonomy" id="46177"/>
    <lineage>
        <taxon>Bacteria</taxon>
        <taxon>Bacillati</taxon>
        <taxon>Actinomycetota</taxon>
        <taxon>Actinomycetes</taxon>
        <taxon>Streptosporangiales</taxon>
        <taxon>Streptosporangiaceae</taxon>
        <taxon>Nonomuraea</taxon>
    </lineage>
</organism>